<proteinExistence type="predicted"/>
<organism evidence="1 2">
    <name type="scientific">Aliidongia dinghuensis</name>
    <dbReference type="NCBI Taxonomy" id="1867774"/>
    <lineage>
        <taxon>Bacteria</taxon>
        <taxon>Pseudomonadati</taxon>
        <taxon>Pseudomonadota</taxon>
        <taxon>Alphaproteobacteria</taxon>
        <taxon>Rhodospirillales</taxon>
        <taxon>Dongiaceae</taxon>
        <taxon>Aliidongia</taxon>
    </lineage>
</organism>
<name>A0A8J2YZ72_9PROT</name>
<evidence type="ECO:0000313" key="2">
    <source>
        <dbReference type="Proteomes" id="UP000646365"/>
    </source>
</evidence>
<evidence type="ECO:0000313" key="1">
    <source>
        <dbReference type="EMBL" id="GGF39507.1"/>
    </source>
</evidence>
<protein>
    <submittedName>
        <fullName evidence="1">Uncharacterized protein</fullName>
    </submittedName>
</protein>
<dbReference type="AlphaFoldDB" id="A0A8J2YZ72"/>
<reference evidence="1" key="2">
    <citation type="submission" date="2020-09" db="EMBL/GenBank/DDBJ databases">
        <authorList>
            <person name="Sun Q."/>
            <person name="Zhou Y."/>
        </authorList>
    </citation>
    <scope>NUCLEOTIDE SEQUENCE</scope>
    <source>
        <strain evidence="1">CGMCC 1.15725</strain>
    </source>
</reference>
<gene>
    <name evidence="1" type="ORF">GCM10011611_52400</name>
</gene>
<reference evidence="1" key="1">
    <citation type="journal article" date="2014" name="Int. J. Syst. Evol. Microbiol.">
        <title>Complete genome sequence of Corynebacterium casei LMG S-19264T (=DSM 44701T), isolated from a smear-ripened cheese.</title>
        <authorList>
            <consortium name="US DOE Joint Genome Institute (JGI-PGF)"/>
            <person name="Walter F."/>
            <person name="Albersmeier A."/>
            <person name="Kalinowski J."/>
            <person name="Ruckert C."/>
        </authorList>
    </citation>
    <scope>NUCLEOTIDE SEQUENCE</scope>
    <source>
        <strain evidence="1">CGMCC 1.15725</strain>
    </source>
</reference>
<accession>A0A8J2YZ72</accession>
<sequence>MDTHNIGGLRRIGRPDWDFPYQRRWETADIAILVFVYRGEKLVAKKIGLLQSKRLYPDNNDVDDDDEIGFLHGMNAFIRREASQAIAALHRNFAFNQSCIYGAMQAGSHQIQSIESLNRNFGKTVYYLLYNPHIIPLSVRYPLQQRIRIDRPAVGCRVFDADYVHQVLSGLNEGESPTFSMIESAGLTSAWPLETWAADLLLTCQVGQAFEDSRDTEVRYFLERRSGPIGAALAASITLPDN</sequence>
<comment type="caution">
    <text evidence="1">The sequence shown here is derived from an EMBL/GenBank/DDBJ whole genome shotgun (WGS) entry which is preliminary data.</text>
</comment>
<dbReference type="Proteomes" id="UP000646365">
    <property type="component" value="Unassembled WGS sequence"/>
</dbReference>
<keyword evidence="2" id="KW-1185">Reference proteome</keyword>
<dbReference type="EMBL" id="BMJQ01000016">
    <property type="protein sequence ID" value="GGF39507.1"/>
    <property type="molecule type" value="Genomic_DNA"/>
</dbReference>